<dbReference type="GO" id="GO:0005524">
    <property type="term" value="F:ATP binding"/>
    <property type="evidence" value="ECO:0007669"/>
    <property type="project" value="UniProtKB-UniRule"/>
</dbReference>
<dbReference type="Gene3D" id="3.40.50.300">
    <property type="entry name" value="P-loop containing nucleotide triphosphate hydrolases"/>
    <property type="match status" value="1"/>
</dbReference>
<evidence type="ECO:0000313" key="11">
    <source>
        <dbReference type="Proteomes" id="UP000537825"/>
    </source>
</evidence>
<dbReference type="EMBL" id="JAAAPK010000001">
    <property type="protein sequence ID" value="NBC38195.1"/>
    <property type="molecule type" value="Genomic_DNA"/>
</dbReference>
<comment type="function">
    <text evidence="8">Phosphorylation of dTMP to form dTDP in both de novo and salvage pathways of dTTP synthesis.</text>
</comment>
<dbReference type="Pfam" id="PF02223">
    <property type="entry name" value="Thymidylate_kin"/>
    <property type="match status" value="1"/>
</dbReference>
<evidence type="ECO:0000256" key="5">
    <source>
        <dbReference type="ARBA" id="ARBA00022777"/>
    </source>
</evidence>
<keyword evidence="2 8" id="KW-0808">Transferase</keyword>
<sequence>MLKRLEKGVLIALEGIDGAGKTTQARRLFEVLSGMGYDVVRTKEPTDGTWGRKLRESSKTGRLAPEQELELFLKDRREHVSQLITPGLEAGRIILVDRYYFSTVAYQGARGLPTDNLLKANEAFAPPPDVLFLLDISPEEAMRRIHQRGELGNLFEEESSLRAVAKVFAAMNFPYLERLNGMDPPEQVTRRMLDRLFGGVLSTRTLQDGAEVLPKGKDELSNDAVWAALGRVGKR</sequence>
<dbReference type="InterPro" id="IPR018095">
    <property type="entry name" value="Thymidylate_kin_CS"/>
</dbReference>
<dbReference type="EC" id="2.7.4.9" evidence="8"/>
<evidence type="ECO:0000256" key="6">
    <source>
        <dbReference type="ARBA" id="ARBA00022840"/>
    </source>
</evidence>
<keyword evidence="11" id="KW-1185">Reference proteome</keyword>
<evidence type="ECO:0000256" key="1">
    <source>
        <dbReference type="ARBA" id="ARBA00009776"/>
    </source>
</evidence>
<evidence type="ECO:0000256" key="4">
    <source>
        <dbReference type="ARBA" id="ARBA00022741"/>
    </source>
</evidence>
<dbReference type="AlphaFoldDB" id="A0A7X4Y3U2"/>
<dbReference type="GO" id="GO:0005737">
    <property type="term" value="C:cytoplasm"/>
    <property type="evidence" value="ECO:0007669"/>
    <property type="project" value="TreeGrafter"/>
</dbReference>
<comment type="similarity">
    <text evidence="1 8">Belongs to the thymidylate kinase family.</text>
</comment>
<comment type="caution">
    <text evidence="10">The sequence shown here is derived from an EMBL/GenBank/DDBJ whole genome shotgun (WGS) entry which is preliminary data.</text>
</comment>
<dbReference type="InterPro" id="IPR018094">
    <property type="entry name" value="Thymidylate_kinase"/>
</dbReference>
<evidence type="ECO:0000256" key="2">
    <source>
        <dbReference type="ARBA" id="ARBA00022679"/>
    </source>
</evidence>
<dbReference type="CDD" id="cd01672">
    <property type="entry name" value="TMPK"/>
    <property type="match status" value="1"/>
</dbReference>
<keyword evidence="3 8" id="KW-0545">Nucleotide biosynthesis</keyword>
<keyword evidence="4 8" id="KW-0547">Nucleotide-binding</keyword>
<gene>
    <name evidence="8" type="primary">tmk</name>
    <name evidence="10" type="ORF">GTZ93_00010</name>
</gene>
<keyword evidence="6 8" id="KW-0067">ATP-binding</keyword>
<dbReference type="GO" id="GO:0006233">
    <property type="term" value="P:dTDP biosynthetic process"/>
    <property type="evidence" value="ECO:0007669"/>
    <property type="project" value="InterPro"/>
</dbReference>
<accession>A0A7X4Y3U2</accession>
<dbReference type="GO" id="GO:0006235">
    <property type="term" value="P:dTTP biosynthetic process"/>
    <property type="evidence" value="ECO:0007669"/>
    <property type="project" value="UniProtKB-UniRule"/>
</dbReference>
<protein>
    <recommendedName>
        <fullName evidence="8">Thymidylate kinase</fullName>
        <ecNumber evidence="8">2.7.4.9</ecNumber>
    </recommendedName>
    <alternativeName>
        <fullName evidence="8">dTMP kinase</fullName>
    </alternativeName>
</protein>
<dbReference type="PANTHER" id="PTHR10344">
    <property type="entry name" value="THYMIDYLATE KINASE"/>
    <property type="match status" value="1"/>
</dbReference>
<name>A0A7X4Y3U2_9BACT</name>
<dbReference type="HAMAP" id="MF_00165">
    <property type="entry name" value="Thymidylate_kinase"/>
    <property type="match status" value="1"/>
</dbReference>
<dbReference type="NCBIfam" id="TIGR00041">
    <property type="entry name" value="DTMP_kinase"/>
    <property type="match status" value="1"/>
</dbReference>
<reference evidence="10 11" key="1">
    <citation type="submission" date="2020-01" db="EMBL/GenBank/DDBJ databases">
        <title>The draft genome sequence of Corallococcus exiguus DSM 14696.</title>
        <authorList>
            <person name="Zhang X."/>
            <person name="Zhu H."/>
        </authorList>
    </citation>
    <scope>NUCLEOTIDE SEQUENCE [LARGE SCALE GENOMIC DNA]</scope>
    <source>
        <strain evidence="10 11">DSM 14696</strain>
    </source>
</reference>
<dbReference type="PROSITE" id="PS01331">
    <property type="entry name" value="THYMIDYLATE_KINASE"/>
    <property type="match status" value="1"/>
</dbReference>
<dbReference type="SUPFAM" id="SSF52540">
    <property type="entry name" value="P-loop containing nucleoside triphosphate hydrolases"/>
    <property type="match status" value="1"/>
</dbReference>
<keyword evidence="5 8" id="KW-0418">Kinase</keyword>
<dbReference type="InterPro" id="IPR039430">
    <property type="entry name" value="Thymidylate_kin-like_dom"/>
</dbReference>
<dbReference type="InterPro" id="IPR027417">
    <property type="entry name" value="P-loop_NTPase"/>
</dbReference>
<dbReference type="Proteomes" id="UP000537825">
    <property type="component" value="Unassembled WGS sequence"/>
</dbReference>
<dbReference type="PANTHER" id="PTHR10344:SF4">
    <property type="entry name" value="UMP-CMP KINASE 2, MITOCHONDRIAL"/>
    <property type="match status" value="1"/>
</dbReference>
<organism evidence="10 11">
    <name type="scientific">Corallococcus exiguus</name>
    <dbReference type="NCBI Taxonomy" id="83462"/>
    <lineage>
        <taxon>Bacteria</taxon>
        <taxon>Pseudomonadati</taxon>
        <taxon>Myxococcota</taxon>
        <taxon>Myxococcia</taxon>
        <taxon>Myxococcales</taxon>
        <taxon>Cystobacterineae</taxon>
        <taxon>Myxococcaceae</taxon>
        <taxon>Corallococcus</taxon>
    </lineage>
</organism>
<dbReference type="GO" id="GO:0004798">
    <property type="term" value="F:dTMP kinase activity"/>
    <property type="evidence" value="ECO:0007669"/>
    <property type="project" value="UniProtKB-UniRule"/>
</dbReference>
<evidence type="ECO:0000313" key="10">
    <source>
        <dbReference type="EMBL" id="NBC38195.1"/>
    </source>
</evidence>
<comment type="catalytic activity">
    <reaction evidence="7 8">
        <text>dTMP + ATP = dTDP + ADP</text>
        <dbReference type="Rhea" id="RHEA:13517"/>
        <dbReference type="ChEBI" id="CHEBI:30616"/>
        <dbReference type="ChEBI" id="CHEBI:58369"/>
        <dbReference type="ChEBI" id="CHEBI:63528"/>
        <dbReference type="ChEBI" id="CHEBI:456216"/>
        <dbReference type="EC" id="2.7.4.9"/>
    </reaction>
</comment>
<evidence type="ECO:0000259" key="9">
    <source>
        <dbReference type="Pfam" id="PF02223"/>
    </source>
</evidence>
<evidence type="ECO:0000256" key="3">
    <source>
        <dbReference type="ARBA" id="ARBA00022727"/>
    </source>
</evidence>
<proteinExistence type="inferred from homology"/>
<evidence type="ECO:0000256" key="7">
    <source>
        <dbReference type="ARBA" id="ARBA00048743"/>
    </source>
</evidence>
<evidence type="ECO:0000256" key="8">
    <source>
        <dbReference type="HAMAP-Rule" id="MF_00165"/>
    </source>
</evidence>
<dbReference type="RefSeq" id="WP_161662589.1">
    <property type="nucleotide sequence ID" value="NZ_CBCSLE010000302.1"/>
</dbReference>
<feature type="binding site" evidence="8">
    <location>
        <begin position="15"/>
        <end position="22"/>
    </location>
    <ligand>
        <name>ATP</name>
        <dbReference type="ChEBI" id="CHEBI:30616"/>
    </ligand>
</feature>
<dbReference type="GO" id="GO:0006227">
    <property type="term" value="P:dUDP biosynthetic process"/>
    <property type="evidence" value="ECO:0007669"/>
    <property type="project" value="TreeGrafter"/>
</dbReference>
<feature type="domain" description="Thymidylate kinase-like" evidence="9">
    <location>
        <begin position="13"/>
        <end position="169"/>
    </location>
</feature>